<dbReference type="InterPro" id="IPR039555">
    <property type="entry name" value="TraF/TrbB"/>
</dbReference>
<accession>A0ABW4KPV2</accession>
<dbReference type="Pfam" id="PF13728">
    <property type="entry name" value="TraF"/>
    <property type="match status" value="1"/>
</dbReference>
<evidence type="ECO:0000313" key="3">
    <source>
        <dbReference type="Proteomes" id="UP001597304"/>
    </source>
</evidence>
<dbReference type="EMBL" id="JBHUEJ010000010">
    <property type="protein sequence ID" value="MFD1709804.1"/>
    <property type="molecule type" value="Genomic_DNA"/>
</dbReference>
<organism evidence="2 3">
    <name type="scientific">Ottowia flava</name>
    <dbReference type="NCBI Taxonomy" id="2675430"/>
    <lineage>
        <taxon>Bacteria</taxon>
        <taxon>Pseudomonadati</taxon>
        <taxon>Pseudomonadota</taxon>
        <taxon>Betaproteobacteria</taxon>
        <taxon>Burkholderiales</taxon>
        <taxon>Comamonadaceae</taxon>
        <taxon>Ottowia</taxon>
    </lineage>
</organism>
<gene>
    <name evidence="2" type="primary">traF</name>
    <name evidence="2" type="ORF">ACFSF0_04245</name>
</gene>
<reference evidence="3" key="1">
    <citation type="journal article" date="2019" name="Int. J. Syst. Evol. Microbiol.">
        <title>The Global Catalogue of Microorganisms (GCM) 10K type strain sequencing project: providing services to taxonomists for standard genome sequencing and annotation.</title>
        <authorList>
            <consortium name="The Broad Institute Genomics Platform"/>
            <consortium name="The Broad Institute Genome Sequencing Center for Infectious Disease"/>
            <person name="Wu L."/>
            <person name="Ma J."/>
        </authorList>
    </citation>
    <scope>NUCLEOTIDE SEQUENCE [LARGE SCALE GENOMIC DNA]</scope>
    <source>
        <strain evidence="3">LMG 29247</strain>
    </source>
</reference>
<dbReference type="RefSeq" id="WP_147914627.1">
    <property type="nucleotide sequence ID" value="NZ_JBHUEJ010000010.1"/>
</dbReference>
<evidence type="ECO:0000256" key="1">
    <source>
        <dbReference type="SAM" id="SignalP"/>
    </source>
</evidence>
<dbReference type="InterPro" id="IPR036249">
    <property type="entry name" value="Thioredoxin-like_sf"/>
</dbReference>
<dbReference type="SUPFAM" id="SSF52833">
    <property type="entry name" value="Thioredoxin-like"/>
    <property type="match status" value="1"/>
</dbReference>
<protein>
    <submittedName>
        <fullName evidence="2">Conjugal transfer protein TraF</fullName>
    </submittedName>
</protein>
<proteinExistence type="predicted"/>
<name>A0ABW4KPV2_9BURK</name>
<evidence type="ECO:0000313" key="2">
    <source>
        <dbReference type="EMBL" id="MFD1709804.1"/>
    </source>
</evidence>
<keyword evidence="3" id="KW-1185">Reference proteome</keyword>
<dbReference type="Proteomes" id="UP001597304">
    <property type="component" value="Unassembled WGS sequence"/>
</dbReference>
<comment type="caution">
    <text evidence="2">The sequence shown here is derived from an EMBL/GenBank/DDBJ whole genome shotgun (WGS) entry which is preliminary data.</text>
</comment>
<feature type="chain" id="PRO_5047383757" evidence="1">
    <location>
        <begin position="34"/>
        <end position="347"/>
    </location>
</feature>
<keyword evidence="1" id="KW-0732">Signal</keyword>
<feature type="signal peptide" evidence="1">
    <location>
        <begin position="1"/>
        <end position="33"/>
    </location>
</feature>
<sequence length="347" mass="37916">MAHTKIASKFWPSLGARLAAGGLCLAAAAGAIAQVLSNESQYVNKNRNTGWFFYRDQNPPPPPKPAQVASQPTSVVFAPNPAPAASSILVPAKLANPFSVSWLKEKLPILHENAINNPSDENVRAYKYAERLMLDMATNYGNAVERVVAADPMLNEEARFPIAAAARASALFQVDAARKEILKTIAPKTGIWFVFDSTCSFCHTQYDTLQDMVKEYNWPIRYISVDGKPLKGMTTFWPDPRGERSKTLGVQITPAILLVSPPRNVTIVAHGALARAALEKKIVTAAISMNIAPPELVDVARMQERGILTPADITKLQTQKADTSDPRQLVEIMNSAIYGTYDTATKR</sequence>